<keyword evidence="14 16" id="KW-0407">Ion channel</keyword>
<keyword evidence="11 17" id="KW-1133">Transmembrane helix</keyword>
<keyword evidence="10" id="KW-0630">Potassium</keyword>
<feature type="domain" description="Potassium channel" evidence="18">
    <location>
        <begin position="94"/>
        <end position="151"/>
    </location>
</feature>
<gene>
    <name evidence="19" type="primary">LOC116330217</name>
</gene>
<evidence type="ECO:0000313" key="19">
    <source>
        <dbReference type="Ensembl" id="ENSOABP00000043996.1"/>
    </source>
</evidence>
<evidence type="ECO:0000256" key="6">
    <source>
        <dbReference type="ARBA" id="ARBA00022692"/>
    </source>
</evidence>
<evidence type="ECO:0000256" key="12">
    <source>
        <dbReference type="ARBA" id="ARBA00023065"/>
    </source>
</evidence>
<keyword evidence="3 16" id="KW-0813">Transport</keyword>
<dbReference type="PRINTS" id="PR01588">
    <property type="entry name" value="THIKCHANNEL"/>
</dbReference>
<accession>A0A668UWJ3</accession>
<reference evidence="19" key="2">
    <citation type="submission" date="2025-09" db="UniProtKB">
        <authorList>
            <consortium name="Ensembl"/>
        </authorList>
    </citation>
    <scope>IDENTIFICATION</scope>
</reference>
<evidence type="ECO:0000256" key="4">
    <source>
        <dbReference type="ARBA" id="ARBA00022475"/>
    </source>
</evidence>
<evidence type="ECO:0000256" key="5">
    <source>
        <dbReference type="ARBA" id="ARBA00022538"/>
    </source>
</evidence>
<comment type="similarity">
    <text evidence="2 16">Belongs to the two pore domain potassium channel (TC 1.A.1.8) family.</text>
</comment>
<keyword evidence="4" id="KW-1003">Cell membrane</keyword>
<dbReference type="GO" id="GO:0034702">
    <property type="term" value="C:monoatomic ion channel complex"/>
    <property type="evidence" value="ECO:0007669"/>
    <property type="project" value="UniProtKB-KW"/>
</dbReference>
<dbReference type="GO" id="GO:0005886">
    <property type="term" value="C:plasma membrane"/>
    <property type="evidence" value="ECO:0007669"/>
    <property type="project" value="UniProtKB-SubCell"/>
</dbReference>
<dbReference type="SUPFAM" id="SSF81324">
    <property type="entry name" value="Voltage-gated potassium channels"/>
    <property type="match status" value="2"/>
</dbReference>
<keyword evidence="20" id="KW-1185">Reference proteome</keyword>
<reference evidence="19" key="1">
    <citation type="submission" date="2025-08" db="UniProtKB">
        <authorList>
            <consortium name="Ensembl"/>
        </authorList>
    </citation>
    <scope>IDENTIFICATION</scope>
</reference>
<evidence type="ECO:0000256" key="8">
    <source>
        <dbReference type="ARBA" id="ARBA00022826"/>
    </source>
</evidence>
<dbReference type="PRINTS" id="PR01333">
    <property type="entry name" value="2POREKCHANEL"/>
</dbReference>
<protein>
    <recommendedName>
        <fullName evidence="18">Potassium channel domain-containing protein</fullName>
    </recommendedName>
</protein>
<name>A0A668UWJ3_OREAU</name>
<feature type="transmembrane region" description="Helical" evidence="17">
    <location>
        <begin position="195"/>
        <end position="216"/>
    </location>
</feature>
<feature type="transmembrane region" description="Helical" evidence="17">
    <location>
        <begin position="257"/>
        <end position="277"/>
    </location>
</feature>
<dbReference type="Proteomes" id="UP000472276">
    <property type="component" value="Unassembled WGS sequence"/>
</dbReference>
<evidence type="ECO:0000256" key="14">
    <source>
        <dbReference type="ARBA" id="ARBA00023303"/>
    </source>
</evidence>
<keyword evidence="8" id="KW-0631">Potassium channel</keyword>
<dbReference type="InterPro" id="IPR013099">
    <property type="entry name" value="K_chnl_dom"/>
</dbReference>
<keyword evidence="6 16" id="KW-0812">Transmembrane</keyword>
<keyword evidence="5" id="KW-0633">Potassium transport</keyword>
<dbReference type="GO" id="GO:0022841">
    <property type="term" value="F:potassium ion leak channel activity"/>
    <property type="evidence" value="ECO:0007669"/>
    <property type="project" value="TreeGrafter"/>
</dbReference>
<dbReference type="OMA" id="HHRYTDG"/>
<dbReference type="InterPro" id="IPR003280">
    <property type="entry name" value="2pore_dom_K_chnl"/>
</dbReference>
<dbReference type="PANTHER" id="PTHR11003:SF264">
    <property type="entry name" value="POTASSIUM CHANNEL SUBFAMILY K MEMBER 13-LIKE"/>
    <property type="match status" value="1"/>
</dbReference>
<dbReference type="Pfam" id="PF07885">
    <property type="entry name" value="Ion_trans_2"/>
    <property type="match status" value="2"/>
</dbReference>
<dbReference type="PANTHER" id="PTHR11003">
    <property type="entry name" value="POTASSIUM CHANNEL, SUBFAMILY K"/>
    <property type="match status" value="1"/>
</dbReference>
<evidence type="ECO:0000256" key="13">
    <source>
        <dbReference type="ARBA" id="ARBA00023136"/>
    </source>
</evidence>
<evidence type="ECO:0000256" key="3">
    <source>
        <dbReference type="ARBA" id="ARBA00022448"/>
    </source>
</evidence>
<sequence length="412" mass="46034">SAGRGSCCCCPRAPMKEDNARFCLLAGLILLYLLCGAAIFSALEHPFELRARLLWKQQLDNFTRRYRVNLGALHTLLRQYEEANGAGIRVDTLRPRWDFSGAFYFVGTVVSTIGFGMTTPATIAGKIFLIFYGLIGCAATILFFNLFLERIITMLAYIMRWCHERRLRCAGVGVVSSREESSGEEDSLEGWKPSVYYVMLILGIASVVIACSASTLYSSMENWSYVDSLYFCFVAFSTIGFGDLVSSQRQQYESQEAYRFGNCLFILMGVCCIYSLFNVISIVIKQTLNWILGKLRRQLAHFRPKRIKRNAVQPISSHHRYTDGSVETVCDSETDAGAVAEVQVGRRLSGEMISVNEFMASNKVSLALLQKQLSETAHQGPRQSYSHQNGFSGGVGALGIMNNRLQETSVDR</sequence>
<dbReference type="AlphaFoldDB" id="A0A668UWJ3"/>
<dbReference type="FunFam" id="1.10.287.70:FF:000070">
    <property type="entry name" value="Potassium channel, subfamily K, member 12 like"/>
    <property type="match status" value="1"/>
</dbReference>
<keyword evidence="13 17" id="KW-0472">Membrane</keyword>
<evidence type="ECO:0000256" key="17">
    <source>
        <dbReference type="SAM" id="Phobius"/>
    </source>
</evidence>
<keyword evidence="9" id="KW-0851">Voltage-gated channel</keyword>
<evidence type="ECO:0000256" key="2">
    <source>
        <dbReference type="ARBA" id="ARBA00006666"/>
    </source>
</evidence>
<evidence type="ECO:0000256" key="16">
    <source>
        <dbReference type="RuleBase" id="RU003857"/>
    </source>
</evidence>
<evidence type="ECO:0000256" key="11">
    <source>
        <dbReference type="ARBA" id="ARBA00022989"/>
    </source>
</evidence>
<evidence type="ECO:0000256" key="1">
    <source>
        <dbReference type="ARBA" id="ARBA00004651"/>
    </source>
</evidence>
<dbReference type="Gene3D" id="1.10.287.70">
    <property type="match status" value="1"/>
</dbReference>
<evidence type="ECO:0000259" key="18">
    <source>
        <dbReference type="Pfam" id="PF07885"/>
    </source>
</evidence>
<dbReference type="GO" id="GO:0030322">
    <property type="term" value="P:stabilization of membrane potential"/>
    <property type="evidence" value="ECO:0007669"/>
    <property type="project" value="TreeGrafter"/>
</dbReference>
<dbReference type="GO" id="GO:0046872">
    <property type="term" value="F:metal ion binding"/>
    <property type="evidence" value="ECO:0007669"/>
    <property type="project" value="UniProtKB-KW"/>
</dbReference>
<keyword evidence="7" id="KW-0479">Metal-binding</keyword>
<feature type="transmembrane region" description="Helical" evidence="17">
    <location>
        <begin position="129"/>
        <end position="158"/>
    </location>
</feature>
<proteinExistence type="inferred from homology"/>
<organism evidence="19 20">
    <name type="scientific">Oreochromis aureus</name>
    <name type="common">Israeli tilapia</name>
    <name type="synonym">Chromis aureus</name>
    <dbReference type="NCBI Taxonomy" id="47969"/>
    <lineage>
        <taxon>Eukaryota</taxon>
        <taxon>Metazoa</taxon>
        <taxon>Chordata</taxon>
        <taxon>Craniata</taxon>
        <taxon>Vertebrata</taxon>
        <taxon>Euteleostomi</taxon>
        <taxon>Actinopterygii</taxon>
        <taxon>Neopterygii</taxon>
        <taxon>Teleostei</taxon>
        <taxon>Neoteleostei</taxon>
        <taxon>Acanthomorphata</taxon>
        <taxon>Ovalentaria</taxon>
        <taxon>Cichlomorphae</taxon>
        <taxon>Cichliformes</taxon>
        <taxon>Cichlidae</taxon>
        <taxon>African cichlids</taxon>
        <taxon>Pseudocrenilabrinae</taxon>
        <taxon>Oreochromini</taxon>
        <taxon>Oreochromis</taxon>
    </lineage>
</organism>
<feature type="domain" description="Potassium channel" evidence="18">
    <location>
        <begin position="206"/>
        <end position="285"/>
    </location>
</feature>
<evidence type="ECO:0000256" key="7">
    <source>
        <dbReference type="ARBA" id="ARBA00022723"/>
    </source>
</evidence>
<evidence type="ECO:0000256" key="10">
    <source>
        <dbReference type="ARBA" id="ARBA00022958"/>
    </source>
</evidence>
<feature type="transmembrane region" description="Helical" evidence="17">
    <location>
        <begin position="102"/>
        <end position="123"/>
    </location>
</feature>
<dbReference type="GO" id="GO:0015271">
    <property type="term" value="F:outward rectifier potassium channel activity"/>
    <property type="evidence" value="ECO:0007669"/>
    <property type="project" value="TreeGrafter"/>
</dbReference>
<keyword evidence="12 16" id="KW-0406">Ion transport</keyword>
<dbReference type="InterPro" id="IPR005410">
    <property type="entry name" value="2pore_dom_K_chnl_THIK"/>
</dbReference>
<feature type="transmembrane region" description="Helical" evidence="17">
    <location>
        <begin position="24"/>
        <end position="43"/>
    </location>
</feature>
<comment type="catalytic activity">
    <reaction evidence="15">
        <text>K(+)(in) = K(+)(out)</text>
        <dbReference type="Rhea" id="RHEA:29463"/>
        <dbReference type="ChEBI" id="CHEBI:29103"/>
    </reaction>
</comment>
<dbReference type="Ensembl" id="ENSOABT00000045156.2">
    <property type="protein sequence ID" value="ENSOABP00000043996.1"/>
    <property type="gene ID" value="ENSOABG00000019759.2"/>
</dbReference>
<comment type="subcellular location">
    <subcellularLocation>
        <location evidence="1">Cell membrane</location>
        <topology evidence="1">Multi-pass membrane protein</topology>
    </subcellularLocation>
</comment>
<evidence type="ECO:0000256" key="15">
    <source>
        <dbReference type="ARBA" id="ARBA00034430"/>
    </source>
</evidence>
<evidence type="ECO:0000313" key="20">
    <source>
        <dbReference type="Proteomes" id="UP000472276"/>
    </source>
</evidence>
<evidence type="ECO:0000256" key="9">
    <source>
        <dbReference type="ARBA" id="ARBA00022882"/>
    </source>
</evidence>
<feature type="transmembrane region" description="Helical" evidence="17">
    <location>
        <begin position="228"/>
        <end position="245"/>
    </location>
</feature>